<dbReference type="AlphaFoldDB" id="A0A644T1I7"/>
<name>A0A644T1I7_9ZZZZ</name>
<evidence type="ECO:0008006" key="3">
    <source>
        <dbReference type="Google" id="ProtNLM"/>
    </source>
</evidence>
<evidence type="ECO:0000313" key="2">
    <source>
        <dbReference type="EMBL" id="MPL59791.1"/>
    </source>
</evidence>
<protein>
    <recommendedName>
        <fullName evidence="3">Phosphatidate cytidylyltransferase</fullName>
    </recommendedName>
</protein>
<feature type="transmembrane region" description="Helical" evidence="1">
    <location>
        <begin position="97"/>
        <end position="116"/>
    </location>
</feature>
<keyword evidence="1" id="KW-0812">Transmembrane</keyword>
<evidence type="ECO:0000256" key="1">
    <source>
        <dbReference type="SAM" id="Phobius"/>
    </source>
</evidence>
<feature type="transmembrane region" description="Helical" evidence="1">
    <location>
        <begin position="122"/>
        <end position="142"/>
    </location>
</feature>
<proteinExistence type="predicted"/>
<dbReference type="InterPro" id="IPR037997">
    <property type="entry name" value="Dgk1-like"/>
</dbReference>
<gene>
    <name evidence="2" type="ORF">SDC9_05347</name>
</gene>
<dbReference type="GO" id="GO:0004143">
    <property type="term" value="F:ATP-dependent diacylglycerol kinase activity"/>
    <property type="evidence" value="ECO:0007669"/>
    <property type="project" value="InterPro"/>
</dbReference>
<accession>A0A644T1I7</accession>
<keyword evidence="1" id="KW-0472">Membrane</keyword>
<feature type="transmembrane region" description="Helical" evidence="1">
    <location>
        <begin position="38"/>
        <end position="68"/>
    </location>
</feature>
<dbReference type="PANTHER" id="PTHR31303">
    <property type="entry name" value="CTP-DEPENDENT DIACYLGLYCEROL KINASE 1"/>
    <property type="match status" value="1"/>
</dbReference>
<comment type="caution">
    <text evidence="2">The sequence shown here is derived from an EMBL/GenBank/DDBJ whole genome shotgun (WGS) entry which is preliminary data.</text>
</comment>
<reference evidence="2" key="1">
    <citation type="submission" date="2019-08" db="EMBL/GenBank/DDBJ databases">
        <authorList>
            <person name="Kucharzyk K."/>
            <person name="Murdoch R.W."/>
            <person name="Higgins S."/>
            <person name="Loffler F."/>
        </authorList>
    </citation>
    <scope>NUCLEOTIDE SEQUENCE</scope>
</reference>
<dbReference type="PANTHER" id="PTHR31303:SF1">
    <property type="entry name" value="CTP-DEPENDENT DIACYLGLYCEROL KINASE 1"/>
    <property type="match status" value="1"/>
</dbReference>
<keyword evidence="1" id="KW-1133">Transmembrane helix</keyword>
<dbReference type="EMBL" id="VSSQ01000010">
    <property type="protein sequence ID" value="MPL59791.1"/>
    <property type="molecule type" value="Genomic_DNA"/>
</dbReference>
<organism evidence="2">
    <name type="scientific">bioreactor metagenome</name>
    <dbReference type="NCBI Taxonomy" id="1076179"/>
    <lineage>
        <taxon>unclassified sequences</taxon>
        <taxon>metagenomes</taxon>
        <taxon>ecological metagenomes</taxon>
    </lineage>
</organism>
<sequence length="214" mass="22793">MRQEDPAIPRSYAQPAKVREKASRQEISIELTRKSIHLLIALVPLLFSLSRALTLLLLSGGIIGYSIFETLRMKGYSIPIISAVTARAARLRDSGRFVTGPVTLGLGALLVLILFPQGPASVAIYILAFADGLSSLVGKTIGRIRLPLTRGKSLEGSITCFICSFLPSYMISGRVGASLVIAFVSTLVEAAPTKDWDNILLPLAAGATAMVLGI</sequence>